<evidence type="ECO:0000313" key="9">
    <source>
        <dbReference type="Proteomes" id="UP000199659"/>
    </source>
</evidence>
<dbReference type="GO" id="GO:0051539">
    <property type="term" value="F:4 iron, 4 sulfur cluster binding"/>
    <property type="evidence" value="ECO:0007669"/>
    <property type="project" value="UniProtKB-KW"/>
</dbReference>
<evidence type="ECO:0000256" key="4">
    <source>
        <dbReference type="ARBA" id="ARBA00022723"/>
    </source>
</evidence>
<evidence type="ECO:0000259" key="7">
    <source>
        <dbReference type="Pfam" id="PF04055"/>
    </source>
</evidence>
<dbReference type="InterPro" id="IPR007197">
    <property type="entry name" value="rSAM"/>
</dbReference>
<dbReference type="SFLD" id="SFLDS00029">
    <property type="entry name" value="Radical_SAM"/>
    <property type="match status" value="1"/>
</dbReference>
<dbReference type="SFLD" id="SFLDG01067">
    <property type="entry name" value="SPASM/twitch_domain_containing"/>
    <property type="match status" value="1"/>
</dbReference>
<keyword evidence="3" id="KW-0949">S-adenosyl-L-methionine</keyword>
<keyword evidence="2" id="KW-0004">4Fe-4S</keyword>
<dbReference type="GO" id="GO:0046872">
    <property type="term" value="F:metal ion binding"/>
    <property type="evidence" value="ECO:0007669"/>
    <property type="project" value="UniProtKB-KW"/>
</dbReference>
<keyword evidence="4" id="KW-0479">Metal-binding</keyword>
<evidence type="ECO:0000313" key="8">
    <source>
        <dbReference type="EMBL" id="SFR68166.1"/>
    </source>
</evidence>
<evidence type="ECO:0000256" key="5">
    <source>
        <dbReference type="ARBA" id="ARBA00023004"/>
    </source>
</evidence>
<accession>A0A1I6IN67</accession>
<dbReference type="EMBL" id="FOYZ01000003">
    <property type="protein sequence ID" value="SFR68166.1"/>
    <property type="molecule type" value="Genomic_DNA"/>
</dbReference>
<evidence type="ECO:0000256" key="2">
    <source>
        <dbReference type="ARBA" id="ARBA00022485"/>
    </source>
</evidence>
<evidence type="ECO:0000256" key="6">
    <source>
        <dbReference type="ARBA" id="ARBA00023014"/>
    </source>
</evidence>
<feature type="domain" description="Radical SAM core" evidence="7">
    <location>
        <begin position="102"/>
        <end position="253"/>
    </location>
</feature>
<comment type="cofactor">
    <cofactor evidence="1">
        <name>[4Fe-4S] cluster</name>
        <dbReference type="ChEBI" id="CHEBI:49883"/>
    </cofactor>
</comment>
<dbReference type="PANTHER" id="PTHR43787">
    <property type="entry name" value="FEMO COFACTOR BIOSYNTHESIS PROTEIN NIFB-RELATED"/>
    <property type="match status" value="1"/>
</dbReference>
<dbReference type="PANTHER" id="PTHR43787:SF3">
    <property type="entry name" value="ARYLSULFATASE REGULATORY PROTEIN"/>
    <property type="match status" value="1"/>
</dbReference>
<evidence type="ECO:0000256" key="3">
    <source>
        <dbReference type="ARBA" id="ARBA00022691"/>
    </source>
</evidence>
<dbReference type="AlphaFoldDB" id="A0A1I6IN67"/>
<dbReference type="Gene3D" id="3.20.20.70">
    <property type="entry name" value="Aldolase class I"/>
    <property type="match status" value="1"/>
</dbReference>
<dbReference type="InterPro" id="IPR058240">
    <property type="entry name" value="rSAM_sf"/>
</dbReference>
<keyword evidence="5" id="KW-0408">Iron</keyword>
<dbReference type="InterPro" id="IPR013785">
    <property type="entry name" value="Aldolase_TIM"/>
</dbReference>
<dbReference type="Proteomes" id="UP000199659">
    <property type="component" value="Unassembled WGS sequence"/>
</dbReference>
<dbReference type="UniPathway" id="UPA00782"/>
<protein>
    <recommendedName>
        <fullName evidence="7">Radical SAM core domain-containing protein</fullName>
    </recommendedName>
</protein>
<proteinExistence type="predicted"/>
<dbReference type="CDD" id="cd01335">
    <property type="entry name" value="Radical_SAM"/>
    <property type="match status" value="1"/>
</dbReference>
<dbReference type="SUPFAM" id="SSF102114">
    <property type="entry name" value="Radical SAM enzymes"/>
    <property type="match status" value="1"/>
</dbReference>
<dbReference type="Pfam" id="PF04055">
    <property type="entry name" value="Radical_SAM"/>
    <property type="match status" value="1"/>
</dbReference>
<evidence type="ECO:0000256" key="1">
    <source>
        <dbReference type="ARBA" id="ARBA00001966"/>
    </source>
</evidence>
<organism evidence="8 9">
    <name type="scientific">Anaeromicropila populeti</name>
    <dbReference type="NCBI Taxonomy" id="37658"/>
    <lineage>
        <taxon>Bacteria</taxon>
        <taxon>Bacillati</taxon>
        <taxon>Bacillota</taxon>
        <taxon>Clostridia</taxon>
        <taxon>Lachnospirales</taxon>
        <taxon>Lachnospiraceae</taxon>
        <taxon>Anaeromicropila</taxon>
    </lineage>
</organism>
<keyword evidence="6" id="KW-0411">Iron-sulfur</keyword>
<keyword evidence="9" id="KW-1185">Reference proteome</keyword>
<dbReference type="STRING" id="37658.SAMN05661086_00932"/>
<gene>
    <name evidence="8" type="ORF">SAMN05661086_00932</name>
</gene>
<name>A0A1I6IN67_9FIRM</name>
<reference evidence="8 9" key="1">
    <citation type="submission" date="2016-10" db="EMBL/GenBank/DDBJ databases">
        <authorList>
            <person name="de Groot N.N."/>
        </authorList>
    </citation>
    <scope>NUCLEOTIDE SEQUENCE [LARGE SCALE GENOMIC DNA]</scope>
    <source>
        <strain evidence="8 9">743A</strain>
    </source>
</reference>
<sequence>MKLSESEYKKSKFTMCLKNEQGQLILFNSYTGYDSLCKIDKDYADTFAELFNNYKINNLDKSFIHTLEDKGHIVSAMEDEQIKLKEIYMDTIHQKTLHLIILPTEKCNFKCKYCYESFVNGRMKEDVMDKIISFVDHKMKKLERLSVSWFGGEPLLEMGVIEKLSEAFIKICSKYKKIYSAEITTNGYLLNLNTFKRLYALKVLTYQITIDGMGSVHNIQRPLLDGSPTFDKIIGNLKDIKENVKSRFFSVIIRTNCSRNIMNSIRDYFTYIESAFGNDKRFQILLRPVMDWGGDRVAEMSEGMIEMNDLGTGYDTLSQFDLGIEVYKNFFNRGAQVCYAGKCNQYCFNSVGEIFKCTCDLDGLHDSKIGCIMSEKEINSYQYQLWLSEFRYKNNQCDSCFYSPICLMDWCPSKRIHKEKNNLCPIDFYSFNHLIRLFDKKGLIKQIV</sequence>
<dbReference type="GO" id="GO:0003824">
    <property type="term" value="F:catalytic activity"/>
    <property type="evidence" value="ECO:0007669"/>
    <property type="project" value="InterPro"/>
</dbReference>